<proteinExistence type="predicted"/>
<sequence>MSGSADTASCPPVDTVCCPSLDQFREQRRTRRTRPETEGRRTASQGGNSVQVYFILERNSNRNSNFRVLGELCSISKSVHTEHTPGRHLTTLTRVEEPAWPSPAVSRGSVASPQDSGRDRNCNGALLQETLTSPALRLPSGCSDPVVIRPP</sequence>
<dbReference type="EMBL" id="KN120985">
    <property type="protein sequence ID" value="KFO37255.1"/>
    <property type="molecule type" value="Genomic_DNA"/>
</dbReference>
<evidence type="ECO:0000313" key="3">
    <source>
        <dbReference type="Proteomes" id="UP000028990"/>
    </source>
</evidence>
<evidence type="ECO:0000256" key="1">
    <source>
        <dbReference type="SAM" id="MobiDB-lite"/>
    </source>
</evidence>
<accession>A0A091E3Z5</accession>
<dbReference type="AlphaFoldDB" id="A0A091E3Z5"/>
<keyword evidence="3" id="KW-1185">Reference proteome</keyword>
<organism evidence="2 3">
    <name type="scientific">Fukomys damarensis</name>
    <name type="common">Damaraland mole rat</name>
    <name type="synonym">Cryptomys damarensis</name>
    <dbReference type="NCBI Taxonomy" id="885580"/>
    <lineage>
        <taxon>Eukaryota</taxon>
        <taxon>Metazoa</taxon>
        <taxon>Chordata</taxon>
        <taxon>Craniata</taxon>
        <taxon>Vertebrata</taxon>
        <taxon>Euteleostomi</taxon>
        <taxon>Mammalia</taxon>
        <taxon>Eutheria</taxon>
        <taxon>Euarchontoglires</taxon>
        <taxon>Glires</taxon>
        <taxon>Rodentia</taxon>
        <taxon>Hystricomorpha</taxon>
        <taxon>Bathyergidae</taxon>
        <taxon>Fukomys</taxon>
    </lineage>
</organism>
<feature type="compositionally biased region" description="Basic and acidic residues" evidence="1">
    <location>
        <begin position="26"/>
        <end position="41"/>
    </location>
</feature>
<name>A0A091E3Z5_FUKDA</name>
<gene>
    <name evidence="2" type="ORF">H920_01331</name>
</gene>
<reference evidence="2 3" key="1">
    <citation type="submission" date="2013-11" db="EMBL/GenBank/DDBJ databases">
        <title>The Damaraland mole rat (Fukomys damarensis) genome and evolution of African mole rats.</title>
        <authorList>
            <person name="Gladyshev V.N."/>
            <person name="Fang X."/>
        </authorList>
    </citation>
    <scope>NUCLEOTIDE SEQUENCE [LARGE SCALE GENOMIC DNA]</scope>
    <source>
        <tissue evidence="2">Liver</tissue>
    </source>
</reference>
<feature type="region of interest" description="Disordered" evidence="1">
    <location>
        <begin position="98"/>
        <end position="122"/>
    </location>
</feature>
<evidence type="ECO:0000313" key="2">
    <source>
        <dbReference type="EMBL" id="KFO37255.1"/>
    </source>
</evidence>
<dbReference type="Proteomes" id="UP000028990">
    <property type="component" value="Unassembled WGS sequence"/>
</dbReference>
<protein>
    <submittedName>
        <fullName evidence="2">Uncharacterized protein</fullName>
    </submittedName>
</protein>
<feature type="region of interest" description="Disordered" evidence="1">
    <location>
        <begin position="26"/>
        <end position="45"/>
    </location>
</feature>